<evidence type="ECO:0000256" key="6">
    <source>
        <dbReference type="ARBA" id="ARBA00022777"/>
    </source>
</evidence>
<gene>
    <name evidence="10" type="primary">PRO1_5</name>
    <name evidence="10" type="ORF">K7432_015128</name>
</gene>
<dbReference type="PROSITE" id="PS50890">
    <property type="entry name" value="PUA"/>
    <property type="match status" value="1"/>
</dbReference>
<keyword evidence="1" id="KW-0963">Cytoplasm</keyword>
<name>A0ABR2VPJ0_9FUNG</name>
<dbReference type="InterPro" id="IPR002478">
    <property type="entry name" value="PUA"/>
</dbReference>
<dbReference type="CDD" id="cd21157">
    <property type="entry name" value="PUA_G5K"/>
    <property type="match status" value="1"/>
</dbReference>
<comment type="caution">
    <text evidence="10">The sequence shown here is derived from an EMBL/GenBank/DDBJ whole genome shotgun (WGS) entry which is preliminary data.</text>
</comment>
<dbReference type="PIRSF" id="PIRSF000729">
    <property type="entry name" value="GK"/>
    <property type="match status" value="1"/>
</dbReference>
<dbReference type="InterPro" id="IPR019797">
    <property type="entry name" value="Glutamate_5-kinase_CS"/>
</dbReference>
<dbReference type="NCBIfam" id="TIGR01027">
    <property type="entry name" value="proB"/>
    <property type="match status" value="1"/>
</dbReference>
<dbReference type="SUPFAM" id="SSF53633">
    <property type="entry name" value="Carbamate kinase-like"/>
    <property type="match status" value="1"/>
</dbReference>
<dbReference type="PANTHER" id="PTHR43654:SF3">
    <property type="entry name" value="GLUTAMATE 5-KINASE"/>
    <property type="match status" value="1"/>
</dbReference>
<organism evidence="10 11">
    <name type="scientific">Basidiobolus ranarum</name>
    <dbReference type="NCBI Taxonomy" id="34480"/>
    <lineage>
        <taxon>Eukaryota</taxon>
        <taxon>Fungi</taxon>
        <taxon>Fungi incertae sedis</taxon>
        <taxon>Zoopagomycota</taxon>
        <taxon>Entomophthoromycotina</taxon>
        <taxon>Basidiobolomycetes</taxon>
        <taxon>Basidiobolales</taxon>
        <taxon>Basidiobolaceae</taxon>
        <taxon>Basidiobolus</taxon>
    </lineage>
</organism>
<dbReference type="InterPro" id="IPR036393">
    <property type="entry name" value="AceGlu_kinase-like_sf"/>
</dbReference>
<evidence type="ECO:0000256" key="4">
    <source>
        <dbReference type="ARBA" id="ARBA00022679"/>
    </source>
</evidence>
<dbReference type="InterPro" id="IPR011529">
    <property type="entry name" value="Glu_5kinase"/>
</dbReference>
<dbReference type="InterPro" id="IPR041739">
    <property type="entry name" value="G5K_ProB"/>
</dbReference>
<keyword evidence="7" id="KW-0067">ATP-binding</keyword>
<evidence type="ECO:0000259" key="9">
    <source>
        <dbReference type="Pfam" id="PF01472"/>
    </source>
</evidence>
<dbReference type="Proteomes" id="UP001479436">
    <property type="component" value="Unassembled WGS sequence"/>
</dbReference>
<dbReference type="PROSITE" id="PS00902">
    <property type="entry name" value="GLUTAMATE_5_KINASE"/>
    <property type="match status" value="1"/>
</dbReference>
<dbReference type="Pfam" id="PF00696">
    <property type="entry name" value="AA_kinase"/>
    <property type="match status" value="1"/>
</dbReference>
<evidence type="ECO:0000256" key="2">
    <source>
        <dbReference type="ARBA" id="ARBA00022605"/>
    </source>
</evidence>
<keyword evidence="11" id="KW-1185">Reference proteome</keyword>
<evidence type="ECO:0000313" key="11">
    <source>
        <dbReference type="Proteomes" id="UP001479436"/>
    </source>
</evidence>
<dbReference type="GO" id="GO:0004349">
    <property type="term" value="F:glutamate 5-kinase activity"/>
    <property type="evidence" value="ECO:0007669"/>
    <property type="project" value="UniProtKB-EC"/>
</dbReference>
<keyword evidence="5" id="KW-0547">Nucleotide-binding</keyword>
<sequence>MVMNNEAIESSKGLTIVLKLGTSSICDEVTHLPHLATLSHIVETIVKLKALGHRVALTTSGAVGVGMRALNVSTKPSELAKRQALAAVGQSKLMSLYEDLFSMFKQPTAQILLTKGDLADRTRYNNARDTFEELFSAGVVPIVNENDTISVNEIRFGDNDTLSAITAGMVQADYLFLLTDVDCLYTDNPRSNPDAKVVSRVTDIDQLKKEINVTSPGSSVGTGGMVTKLVAAELATAAGVHTVITRGSEPERVFDIVRYYEGGETDSKLEVPLHTCFVAKPVPMVDRKWWILHGIHTAGTVVVDEESAEMLAKDPNALSSSHIVRVDGQFVPNQGVSIAVAKPVNGNGEIGIVMVGKGLVNYSSKELNRIKGCKETMISQILGYGESPIVMEMDNFVALM</sequence>
<dbReference type="Gene3D" id="2.30.130.10">
    <property type="entry name" value="PUA domain"/>
    <property type="match status" value="1"/>
</dbReference>
<evidence type="ECO:0000313" key="10">
    <source>
        <dbReference type="EMBL" id="KAK9686541.1"/>
    </source>
</evidence>
<dbReference type="PRINTS" id="PR00474">
    <property type="entry name" value="GLU5KINASE"/>
</dbReference>
<dbReference type="PANTHER" id="PTHR43654">
    <property type="entry name" value="GLUTAMATE 5-KINASE"/>
    <property type="match status" value="1"/>
</dbReference>
<feature type="domain" description="PUA" evidence="9">
    <location>
        <begin position="299"/>
        <end position="381"/>
    </location>
</feature>
<dbReference type="HAMAP" id="MF_00456">
    <property type="entry name" value="ProB"/>
    <property type="match status" value="1"/>
</dbReference>
<dbReference type="InterPro" id="IPR015947">
    <property type="entry name" value="PUA-like_sf"/>
</dbReference>
<dbReference type="InterPro" id="IPR005715">
    <property type="entry name" value="Glu_5kinase/COase_Synthase"/>
</dbReference>
<dbReference type="InterPro" id="IPR001057">
    <property type="entry name" value="Glu/AcGlu_kinase"/>
</dbReference>
<dbReference type="Gene3D" id="3.40.1160.10">
    <property type="entry name" value="Acetylglutamate kinase-like"/>
    <property type="match status" value="2"/>
</dbReference>
<dbReference type="SUPFAM" id="SSF88697">
    <property type="entry name" value="PUA domain-like"/>
    <property type="match status" value="1"/>
</dbReference>
<evidence type="ECO:0000259" key="8">
    <source>
        <dbReference type="Pfam" id="PF00696"/>
    </source>
</evidence>
<dbReference type="InterPro" id="IPR001048">
    <property type="entry name" value="Asp/Glu/Uridylate_kinase"/>
</dbReference>
<evidence type="ECO:0000256" key="5">
    <source>
        <dbReference type="ARBA" id="ARBA00022741"/>
    </source>
</evidence>
<dbReference type="InterPro" id="IPR036974">
    <property type="entry name" value="PUA_sf"/>
</dbReference>
<keyword evidence="4 10" id="KW-0808">Transferase</keyword>
<dbReference type="CDD" id="cd04242">
    <property type="entry name" value="AAK_G5K_ProB"/>
    <property type="match status" value="1"/>
</dbReference>
<evidence type="ECO:0000256" key="3">
    <source>
        <dbReference type="ARBA" id="ARBA00022650"/>
    </source>
</evidence>
<dbReference type="EC" id="2.7.2.11" evidence="10"/>
<keyword evidence="6" id="KW-0418">Kinase</keyword>
<evidence type="ECO:0000256" key="1">
    <source>
        <dbReference type="ARBA" id="ARBA00022490"/>
    </source>
</evidence>
<dbReference type="EMBL" id="JASJQH010008811">
    <property type="protein sequence ID" value="KAK9686541.1"/>
    <property type="molecule type" value="Genomic_DNA"/>
</dbReference>
<proteinExistence type="inferred from homology"/>
<keyword evidence="2" id="KW-0028">Amino-acid biosynthesis</keyword>
<feature type="domain" description="Aspartate/glutamate/uridylate kinase" evidence="8">
    <location>
        <begin position="15"/>
        <end position="244"/>
    </location>
</feature>
<dbReference type="Pfam" id="PF01472">
    <property type="entry name" value="PUA"/>
    <property type="match status" value="1"/>
</dbReference>
<reference evidence="10 11" key="1">
    <citation type="submission" date="2023-04" db="EMBL/GenBank/DDBJ databases">
        <title>Genome of Basidiobolus ranarum AG-B5.</title>
        <authorList>
            <person name="Stajich J.E."/>
            <person name="Carter-House D."/>
            <person name="Gryganskyi A."/>
        </authorList>
    </citation>
    <scope>NUCLEOTIDE SEQUENCE [LARGE SCALE GENOMIC DNA]</scope>
    <source>
        <strain evidence="10 11">AG-B5</strain>
    </source>
</reference>
<accession>A0ABR2VPJ0</accession>
<keyword evidence="3" id="KW-0641">Proline biosynthesis</keyword>
<protein>
    <submittedName>
        <fullName evidence="10">Glutamate 5-kinase</fullName>
        <ecNumber evidence="10">2.7.2.11</ecNumber>
    </submittedName>
</protein>
<evidence type="ECO:0000256" key="7">
    <source>
        <dbReference type="ARBA" id="ARBA00022840"/>
    </source>
</evidence>